<evidence type="ECO:0000256" key="4">
    <source>
        <dbReference type="SAM" id="Phobius"/>
    </source>
</evidence>
<dbReference type="InterPro" id="IPR011701">
    <property type="entry name" value="MFS"/>
</dbReference>
<dbReference type="PANTHER" id="PTHR23531:SF1">
    <property type="entry name" value="QUINOLENE RESISTANCE PROTEIN NORA"/>
    <property type="match status" value="1"/>
</dbReference>
<feature type="transmembrane region" description="Helical" evidence="4">
    <location>
        <begin position="100"/>
        <end position="123"/>
    </location>
</feature>
<dbReference type="InterPro" id="IPR020846">
    <property type="entry name" value="MFS_dom"/>
</dbReference>
<feature type="transmembrane region" description="Helical" evidence="4">
    <location>
        <begin position="280"/>
        <end position="298"/>
    </location>
</feature>
<evidence type="ECO:0000256" key="2">
    <source>
        <dbReference type="ARBA" id="ARBA00022989"/>
    </source>
</evidence>
<dbReference type="PROSITE" id="PS50850">
    <property type="entry name" value="MFS"/>
    <property type="match status" value="1"/>
</dbReference>
<gene>
    <name evidence="6" type="ORF">SAMN04489760_1435</name>
</gene>
<dbReference type="InterPro" id="IPR052714">
    <property type="entry name" value="MFS_Exporter"/>
</dbReference>
<evidence type="ECO:0000256" key="1">
    <source>
        <dbReference type="ARBA" id="ARBA00022692"/>
    </source>
</evidence>
<feature type="transmembrane region" description="Helical" evidence="4">
    <location>
        <begin position="369"/>
        <end position="388"/>
    </location>
</feature>
<dbReference type="AlphaFoldDB" id="A0A1H8B0S5"/>
<name>A0A1H8B0S5_9BACT</name>
<feature type="transmembrane region" description="Helical" evidence="4">
    <location>
        <begin position="166"/>
        <end position="184"/>
    </location>
</feature>
<keyword evidence="1 4" id="KW-0812">Transmembrane</keyword>
<keyword evidence="7" id="KW-1185">Reference proteome</keyword>
<dbReference type="InterPro" id="IPR036259">
    <property type="entry name" value="MFS_trans_sf"/>
</dbReference>
<proteinExistence type="predicted"/>
<feature type="transmembrane region" description="Helical" evidence="4">
    <location>
        <begin position="135"/>
        <end position="160"/>
    </location>
</feature>
<dbReference type="RefSeq" id="WP_175476629.1">
    <property type="nucleotide sequence ID" value="NZ_FOBS01000043.1"/>
</dbReference>
<feature type="transmembrane region" description="Helical" evidence="4">
    <location>
        <begin position="304"/>
        <end position="329"/>
    </location>
</feature>
<feature type="transmembrane region" description="Helical" evidence="4">
    <location>
        <begin position="72"/>
        <end position="94"/>
    </location>
</feature>
<feature type="transmembrane region" description="Helical" evidence="4">
    <location>
        <begin position="341"/>
        <end position="363"/>
    </location>
</feature>
<keyword evidence="2 4" id="KW-1133">Transmembrane helix</keyword>
<reference evidence="6 7" key="1">
    <citation type="submission" date="2016-10" db="EMBL/GenBank/DDBJ databases">
        <authorList>
            <person name="de Groot N.N."/>
        </authorList>
    </citation>
    <scope>NUCLEOTIDE SEQUENCE [LARGE SCALE GENOMIC DNA]</scope>
    <source>
        <strain evidence="6 7">DSM 8423</strain>
    </source>
</reference>
<evidence type="ECO:0000313" key="6">
    <source>
        <dbReference type="EMBL" id="SEM75724.1"/>
    </source>
</evidence>
<keyword evidence="3 4" id="KW-0472">Membrane</keyword>
<sequence length="393" mass="42588">MNSSLKLFSFEFLALNLILLVSFCSVSVFFNFYHYLGEIGIPVFWRGFLVGLEPMAAFLFRPFVLSWISARNAFAVMMASLILLIPVSCSYLSAVGIPALILLRLVHGAVFVLLSTAAVALIVQFIPREKSGQGFGIVSIATMIPLATLPPLTEAILPFVRSEADIYAGVSLFTVVALLSGLTLRDRLAGMLRNADVAVLHRPRLSEIGENLRRRSVALLLSAAFFLYLAHATVFYFAKDLSLQTGVGNVGLFFTISMAMMIAIRVIGGRLFDWFNKLHSFRLGLAALALCFVLLPSADSRWSFYLIGAFYGLAMGVVLPLLNALLFSASPPSLRGLNTNLTLFALDGGYFLLPYLGGSLIALGAGFETLFYLGAGSALVTLALTLGLEGQRK</sequence>
<feature type="transmembrane region" description="Helical" evidence="4">
    <location>
        <begin position="39"/>
        <end position="60"/>
    </location>
</feature>
<feature type="transmembrane region" description="Helical" evidence="4">
    <location>
        <begin position="12"/>
        <end position="33"/>
    </location>
</feature>
<feature type="domain" description="Major facilitator superfamily (MFS) profile" evidence="5">
    <location>
        <begin position="182"/>
        <end position="393"/>
    </location>
</feature>
<evidence type="ECO:0000313" key="7">
    <source>
        <dbReference type="Proteomes" id="UP000198744"/>
    </source>
</evidence>
<dbReference type="SUPFAM" id="SSF103473">
    <property type="entry name" value="MFS general substrate transporter"/>
    <property type="match status" value="1"/>
</dbReference>
<feature type="transmembrane region" description="Helical" evidence="4">
    <location>
        <begin position="217"/>
        <end position="238"/>
    </location>
</feature>
<organism evidence="6 7">
    <name type="scientific">Syntrophus gentianae</name>
    <dbReference type="NCBI Taxonomy" id="43775"/>
    <lineage>
        <taxon>Bacteria</taxon>
        <taxon>Pseudomonadati</taxon>
        <taxon>Thermodesulfobacteriota</taxon>
        <taxon>Syntrophia</taxon>
        <taxon>Syntrophales</taxon>
        <taxon>Syntrophaceae</taxon>
        <taxon>Syntrophus</taxon>
    </lineage>
</organism>
<dbReference type="GO" id="GO:0022857">
    <property type="term" value="F:transmembrane transporter activity"/>
    <property type="evidence" value="ECO:0007669"/>
    <property type="project" value="InterPro"/>
</dbReference>
<dbReference type="Gene3D" id="1.20.1250.20">
    <property type="entry name" value="MFS general substrate transporter like domains"/>
    <property type="match status" value="1"/>
</dbReference>
<protein>
    <submittedName>
        <fullName evidence="6">Predicted arabinose efflux permease, MFS family</fullName>
    </submittedName>
</protein>
<dbReference type="Proteomes" id="UP000198744">
    <property type="component" value="Unassembled WGS sequence"/>
</dbReference>
<accession>A0A1H8B0S5</accession>
<dbReference type="PANTHER" id="PTHR23531">
    <property type="entry name" value="QUINOLENE RESISTANCE PROTEIN NORA"/>
    <property type="match status" value="1"/>
</dbReference>
<dbReference type="STRING" id="43775.SAMN04489760_1435"/>
<feature type="transmembrane region" description="Helical" evidence="4">
    <location>
        <begin position="250"/>
        <end position="268"/>
    </location>
</feature>
<evidence type="ECO:0000259" key="5">
    <source>
        <dbReference type="PROSITE" id="PS50850"/>
    </source>
</evidence>
<dbReference type="Pfam" id="PF07690">
    <property type="entry name" value="MFS_1"/>
    <property type="match status" value="1"/>
</dbReference>
<dbReference type="EMBL" id="FOBS01000043">
    <property type="protein sequence ID" value="SEM75724.1"/>
    <property type="molecule type" value="Genomic_DNA"/>
</dbReference>
<evidence type="ECO:0000256" key="3">
    <source>
        <dbReference type="ARBA" id="ARBA00023136"/>
    </source>
</evidence>